<dbReference type="OrthoDB" id="303459at2759"/>
<gene>
    <name evidence="2" type="ORF">SteCoe_10573</name>
</gene>
<evidence type="ECO:0000313" key="3">
    <source>
        <dbReference type="Proteomes" id="UP000187209"/>
    </source>
</evidence>
<reference evidence="2 3" key="1">
    <citation type="submission" date="2016-11" db="EMBL/GenBank/DDBJ databases">
        <title>The macronuclear genome of Stentor coeruleus: a giant cell with tiny introns.</title>
        <authorList>
            <person name="Slabodnick M."/>
            <person name="Ruby J.G."/>
            <person name="Reiff S.B."/>
            <person name="Swart E.C."/>
            <person name="Gosai S."/>
            <person name="Prabakaran S."/>
            <person name="Witkowska E."/>
            <person name="Larue G.E."/>
            <person name="Fisher S."/>
            <person name="Freeman R.M."/>
            <person name="Gunawardena J."/>
            <person name="Chu W."/>
            <person name="Stover N.A."/>
            <person name="Gregory B.D."/>
            <person name="Nowacki M."/>
            <person name="Derisi J."/>
            <person name="Roy S.W."/>
            <person name="Marshall W.F."/>
            <person name="Sood P."/>
        </authorList>
    </citation>
    <scope>NUCLEOTIDE SEQUENCE [LARGE SCALE GENOMIC DNA]</scope>
    <source>
        <strain evidence="2">WM001</strain>
    </source>
</reference>
<proteinExistence type="predicted"/>
<evidence type="ECO:0000256" key="1">
    <source>
        <dbReference type="SAM" id="MobiDB-lite"/>
    </source>
</evidence>
<organism evidence="2 3">
    <name type="scientific">Stentor coeruleus</name>
    <dbReference type="NCBI Taxonomy" id="5963"/>
    <lineage>
        <taxon>Eukaryota</taxon>
        <taxon>Sar</taxon>
        <taxon>Alveolata</taxon>
        <taxon>Ciliophora</taxon>
        <taxon>Postciliodesmatophora</taxon>
        <taxon>Heterotrichea</taxon>
        <taxon>Heterotrichida</taxon>
        <taxon>Stentoridae</taxon>
        <taxon>Stentor</taxon>
    </lineage>
</organism>
<protein>
    <submittedName>
        <fullName evidence="2">Uncharacterized protein</fullName>
    </submittedName>
</protein>
<sequence>MVILATYGYKQSQVFNINCKVAPLLELIRRTSYSDIYKLLQTRQDQLINEITDITVKLEAKERKLGRLENPPPPPEETKEPQQENVTKKKSVSEIKRVPKSSHALAEAKKAEEERKKAEEAKKKEEEAKKAEEERKKAEEAAKKKKEETKKGKKEEVKELTPEEIKQQQIENHKNDLRKAITDFSTRKQKLQEKLDMIKSSLESMISMPKEIDLVDQNNVRKFLSTRDEENASKILNTRSVYGVVVIENDTYNPYEINGFCIRSIEEDANYVEDVDAKKNKAKVQKKK</sequence>
<feature type="compositionally biased region" description="Basic and acidic residues" evidence="1">
    <location>
        <begin position="106"/>
        <end position="176"/>
    </location>
</feature>
<feature type="region of interest" description="Disordered" evidence="1">
    <location>
        <begin position="63"/>
        <end position="176"/>
    </location>
</feature>
<name>A0A1R2CF51_9CILI</name>
<dbReference type="EMBL" id="MPUH01000171">
    <property type="protein sequence ID" value="OMJ87648.1"/>
    <property type="molecule type" value="Genomic_DNA"/>
</dbReference>
<dbReference type="AlphaFoldDB" id="A0A1R2CF51"/>
<evidence type="ECO:0000313" key="2">
    <source>
        <dbReference type="EMBL" id="OMJ87648.1"/>
    </source>
</evidence>
<comment type="caution">
    <text evidence="2">The sequence shown here is derived from an EMBL/GenBank/DDBJ whole genome shotgun (WGS) entry which is preliminary data.</text>
</comment>
<accession>A0A1R2CF51</accession>
<keyword evidence="3" id="KW-1185">Reference proteome</keyword>
<dbReference type="Proteomes" id="UP000187209">
    <property type="component" value="Unassembled WGS sequence"/>
</dbReference>